<sequence>MPRAPVTIVDIAREMGLSKTTVADALGGSGRVSEATREKTRLVAERMGYVSNRAARLLRRNETGALGLYIPGDVRNLSFYMELAFGAADESAALGLDLTLIGRHLTGENRSRPPQVDGIIAVDPVPGDAALESLLTSNVPIVTVGRILDKDVSHHAAEIEIDHYRMVTLLLDAIRAAGGKRPALAALDQGADSSYVFDVSRGYQEWCAKAGVVPLATRLSATPTDVELAQAIRGIVEHQGIDALVVGAQGLAARSLPVLQSLGHEVGSNFHLGTLVGDPATELTNPDIHAVDLRPREFGHQAVTFLHDIIAGRASANDRRTHQARLKIAGVSSPPAIRRAMSD</sequence>
<dbReference type="AlphaFoldDB" id="A0A418KZC1"/>
<name>A0A418KZC1_9MYCO</name>
<dbReference type="Pfam" id="PF00356">
    <property type="entry name" value="LacI"/>
    <property type="match status" value="1"/>
</dbReference>
<dbReference type="SUPFAM" id="SSF47413">
    <property type="entry name" value="lambda repressor-like DNA-binding domains"/>
    <property type="match status" value="1"/>
</dbReference>
<feature type="domain" description="HTH lacI-type" evidence="5">
    <location>
        <begin position="6"/>
        <end position="60"/>
    </location>
</feature>
<dbReference type="GO" id="GO:0000976">
    <property type="term" value="F:transcription cis-regulatory region binding"/>
    <property type="evidence" value="ECO:0007669"/>
    <property type="project" value="TreeGrafter"/>
</dbReference>
<organism evidence="6 8">
    <name type="scientific">Mycobacteroides abscessus</name>
    <dbReference type="NCBI Taxonomy" id="36809"/>
    <lineage>
        <taxon>Bacteria</taxon>
        <taxon>Bacillati</taxon>
        <taxon>Actinomycetota</taxon>
        <taxon>Actinomycetes</taxon>
        <taxon>Mycobacteriales</taxon>
        <taxon>Mycobacteriaceae</taxon>
        <taxon>Mycobacteroides</taxon>
    </lineage>
</organism>
<evidence type="ECO:0000259" key="5">
    <source>
        <dbReference type="PROSITE" id="PS50932"/>
    </source>
</evidence>
<keyword evidence="2" id="KW-0805">Transcription regulation</keyword>
<accession>A0A418KZC1</accession>
<protein>
    <submittedName>
        <fullName evidence="6 7">LacI-family transcriptional regulator</fullName>
    </submittedName>
</protein>
<dbReference type="InterPro" id="IPR028082">
    <property type="entry name" value="Peripla_BP_I"/>
</dbReference>
<dbReference type="EMBL" id="CSUW01000001">
    <property type="protein sequence ID" value="CPS98861.1"/>
    <property type="molecule type" value="Genomic_DNA"/>
</dbReference>
<dbReference type="PROSITE" id="PS50932">
    <property type="entry name" value="HTH_LACI_2"/>
    <property type="match status" value="1"/>
</dbReference>
<reference evidence="6 8" key="1">
    <citation type="submission" date="2015-03" db="EMBL/GenBank/DDBJ databases">
        <authorList>
            <consortium name="Pathogen Informatics"/>
            <person name="Murphy D."/>
        </authorList>
    </citation>
    <scope>NUCLEOTIDE SEQUENCE [LARGE SCALE GENOMIC DNA]</scope>
    <source>
        <strain evidence="6 8">PAP036</strain>
    </source>
</reference>
<dbReference type="CDD" id="cd01392">
    <property type="entry name" value="HTH_LacI"/>
    <property type="match status" value="1"/>
</dbReference>
<dbReference type="InterPro" id="IPR046335">
    <property type="entry name" value="LacI/GalR-like_sensor"/>
</dbReference>
<dbReference type="PANTHER" id="PTHR30146:SF148">
    <property type="entry name" value="HTH-TYPE TRANSCRIPTIONAL REPRESSOR PURR-RELATED"/>
    <property type="match status" value="1"/>
</dbReference>
<dbReference type="PANTHER" id="PTHR30146">
    <property type="entry name" value="LACI-RELATED TRANSCRIPTIONAL REPRESSOR"/>
    <property type="match status" value="1"/>
</dbReference>
<keyword evidence="4" id="KW-0804">Transcription</keyword>
<dbReference type="EMBL" id="QXBN01000064">
    <property type="protein sequence ID" value="RIT26321.1"/>
    <property type="molecule type" value="Genomic_DNA"/>
</dbReference>
<evidence type="ECO:0000256" key="3">
    <source>
        <dbReference type="ARBA" id="ARBA00023125"/>
    </source>
</evidence>
<dbReference type="SUPFAM" id="SSF53822">
    <property type="entry name" value="Periplasmic binding protein-like I"/>
    <property type="match status" value="1"/>
</dbReference>
<proteinExistence type="predicted"/>
<dbReference type="GeneID" id="93378961"/>
<evidence type="ECO:0000313" key="9">
    <source>
        <dbReference type="Proteomes" id="UP000284557"/>
    </source>
</evidence>
<comment type="caution">
    <text evidence="6">The sequence shown here is derived from an EMBL/GenBank/DDBJ whole genome shotgun (WGS) entry which is preliminary data.</text>
</comment>
<evidence type="ECO:0000256" key="4">
    <source>
        <dbReference type="ARBA" id="ARBA00023163"/>
    </source>
</evidence>
<dbReference type="GO" id="GO:0003700">
    <property type="term" value="F:DNA-binding transcription factor activity"/>
    <property type="evidence" value="ECO:0007669"/>
    <property type="project" value="TreeGrafter"/>
</dbReference>
<gene>
    <name evidence="6" type="primary">ccpA</name>
    <name evidence="7" type="ORF">D2E76_28080</name>
    <name evidence="6" type="ORF">ERS075527_00200</name>
</gene>
<dbReference type="RefSeq" id="WP_017206489.1">
    <property type="nucleotide sequence ID" value="NZ_CP014955.1"/>
</dbReference>
<dbReference type="Proteomes" id="UP000038487">
    <property type="component" value="Unassembled WGS sequence"/>
</dbReference>
<dbReference type="InterPro" id="IPR010982">
    <property type="entry name" value="Lambda_DNA-bd_dom_sf"/>
</dbReference>
<dbReference type="SMART" id="SM00354">
    <property type="entry name" value="HTH_LACI"/>
    <property type="match status" value="1"/>
</dbReference>
<evidence type="ECO:0000313" key="6">
    <source>
        <dbReference type="EMBL" id="CPS98861.1"/>
    </source>
</evidence>
<dbReference type="Proteomes" id="UP000284557">
    <property type="component" value="Unassembled WGS sequence"/>
</dbReference>
<dbReference type="Gene3D" id="1.10.260.40">
    <property type="entry name" value="lambda repressor-like DNA-binding domains"/>
    <property type="match status" value="1"/>
</dbReference>
<dbReference type="Gene3D" id="3.40.50.2300">
    <property type="match status" value="2"/>
</dbReference>
<evidence type="ECO:0000256" key="1">
    <source>
        <dbReference type="ARBA" id="ARBA00022491"/>
    </source>
</evidence>
<reference evidence="7 9" key="2">
    <citation type="submission" date="2018-08" db="EMBL/GenBank/DDBJ databases">
        <title>Linezolid Resistance in Mycobacterium abscessus: MIC Distribution and Comprehensive Investigation of Resistance Mechanisms.</title>
        <authorList>
            <person name="Ye M."/>
            <person name="Xu L."/>
            <person name="Zou Y."/>
            <person name="Li B."/>
            <person name="Guo Q."/>
            <person name="Zhang Y."/>
            <person name="Zhan M."/>
            <person name="Xu B."/>
            <person name="Yu F."/>
            <person name="Zhang Z."/>
            <person name="Chu H."/>
        </authorList>
    </citation>
    <scope>NUCLEOTIDE SEQUENCE [LARGE SCALE GENOMIC DNA]</scope>
    <source>
        <strain evidence="7 9">G143</strain>
    </source>
</reference>
<dbReference type="Pfam" id="PF13377">
    <property type="entry name" value="Peripla_BP_3"/>
    <property type="match status" value="1"/>
</dbReference>
<evidence type="ECO:0000313" key="7">
    <source>
        <dbReference type="EMBL" id="RIT26321.1"/>
    </source>
</evidence>
<keyword evidence="3" id="KW-0238">DNA-binding</keyword>
<evidence type="ECO:0000313" key="8">
    <source>
        <dbReference type="Proteomes" id="UP000038487"/>
    </source>
</evidence>
<dbReference type="InterPro" id="IPR000843">
    <property type="entry name" value="HTH_LacI"/>
</dbReference>
<evidence type="ECO:0000256" key="2">
    <source>
        <dbReference type="ARBA" id="ARBA00023015"/>
    </source>
</evidence>
<keyword evidence="1" id="KW-0678">Repressor</keyword>